<feature type="region of interest" description="Disordered" evidence="1">
    <location>
        <begin position="94"/>
        <end position="120"/>
    </location>
</feature>
<organism evidence="2 3">
    <name type="scientific">Trichormus variabilis NIES-23</name>
    <dbReference type="NCBI Taxonomy" id="1973479"/>
    <lineage>
        <taxon>Bacteria</taxon>
        <taxon>Bacillati</taxon>
        <taxon>Cyanobacteriota</taxon>
        <taxon>Cyanophyceae</taxon>
        <taxon>Nostocales</taxon>
        <taxon>Nostocaceae</taxon>
        <taxon>Trichormus</taxon>
    </lineage>
</organism>
<evidence type="ECO:0000313" key="2">
    <source>
        <dbReference type="EMBL" id="BAY68526.1"/>
    </source>
</evidence>
<proteinExistence type="predicted"/>
<dbReference type="AlphaFoldDB" id="A0A1Z4KHR5"/>
<dbReference type="InterPro" id="IPR049598">
    <property type="entry name" value="HetP-like"/>
</dbReference>
<reference evidence="2 3" key="1">
    <citation type="submission" date="2017-06" db="EMBL/GenBank/DDBJ databases">
        <title>Genome sequencing of cyanobaciteial culture collection at National Institute for Environmental Studies (NIES).</title>
        <authorList>
            <person name="Hirose Y."/>
            <person name="Shimura Y."/>
            <person name="Fujisawa T."/>
            <person name="Nakamura Y."/>
            <person name="Kawachi M."/>
        </authorList>
    </citation>
    <scope>NUCLEOTIDE SEQUENCE [LARGE SCALE GENOMIC DNA]</scope>
    <source>
        <strain evidence="2 3">NIES-23</strain>
    </source>
</reference>
<gene>
    <name evidence="2" type="primary">hetP_2</name>
    <name evidence="2" type="ORF">NIES23_13130</name>
</gene>
<dbReference type="NCBIfam" id="NF037966">
    <property type="entry name" value="HetP_family"/>
    <property type="match status" value="1"/>
</dbReference>
<accession>A0A1Z4KHR5</accession>
<feature type="compositionally biased region" description="Polar residues" evidence="1">
    <location>
        <begin position="94"/>
        <end position="109"/>
    </location>
</feature>
<evidence type="ECO:0000313" key="3">
    <source>
        <dbReference type="Proteomes" id="UP000217507"/>
    </source>
</evidence>
<dbReference type="SMR" id="A0A1Z4KHR5"/>
<dbReference type="EMBL" id="AP018216">
    <property type="protein sequence ID" value="BAY68526.1"/>
    <property type="molecule type" value="Genomic_DNA"/>
</dbReference>
<protein>
    <recommendedName>
        <fullName evidence="4">Heterocyst formation protein HetP-like protein</fullName>
    </recommendedName>
</protein>
<name>A0A1Z4KHR5_ANAVA</name>
<sequence length="136" mass="15410">MSYHINSSQNRFHKIITTEQLNQVIEAITDGRYSWACVLILRFVGYNPLHFIPQRTYSRLMKDNRQVANIPGSLNNGKSISANSPITNSSVVNKASTQDLNQSNNSDYLTTPEPDKRGNIPGYLETKMAVMYSRNQ</sequence>
<evidence type="ECO:0008006" key="4">
    <source>
        <dbReference type="Google" id="ProtNLM"/>
    </source>
</evidence>
<evidence type="ECO:0000256" key="1">
    <source>
        <dbReference type="SAM" id="MobiDB-lite"/>
    </source>
</evidence>
<dbReference type="Proteomes" id="UP000217507">
    <property type="component" value="Chromosome"/>
</dbReference>